<dbReference type="STRING" id="479434.Sthe_1070"/>
<dbReference type="Pfam" id="PF03576">
    <property type="entry name" value="Peptidase_S58"/>
    <property type="match status" value="1"/>
</dbReference>
<protein>
    <submittedName>
        <fullName evidence="2">Peptidase S58 DmpA</fullName>
    </submittedName>
</protein>
<evidence type="ECO:0000313" key="2">
    <source>
        <dbReference type="EMBL" id="ACZ38506.1"/>
    </source>
</evidence>
<sequence length="314" mass="32050">MSDGEWEPFEIAGFRVGHWTHPTGATGCTVIVADAPALAVADVRGGAPGTREVALLEQGRLVQRVDAVLLTGGSAFGLAAADGVVAWLREHGRGFPTSSIPVPIVAGAVIFDLDGPTPPLPTADSGYEAAANAVPHGWISGRVGAGSGATAGKLAGRARATPTGIGSTYVQTELGALGALFVVNPYGDVVDPETGQILAGTRGDAPGTWADTERAILRGGSSDEDSAFNTVIGVVAIDGEMDRDALVRVAVAAHDGIARAVRPAHTLFDGDVVFVLARREGSPPDNAVLTWCTAAQRAVAEAIVRSVRRPEGQG</sequence>
<reference evidence="3" key="1">
    <citation type="submission" date="2009-11" db="EMBL/GenBank/DDBJ databases">
        <title>The complete chromosome 1 of Sphaerobacter thermophilus DSM 20745.</title>
        <authorList>
            <person name="Lucas S."/>
            <person name="Copeland A."/>
            <person name="Lapidus A."/>
            <person name="Glavina del Rio T."/>
            <person name="Dalin E."/>
            <person name="Tice H."/>
            <person name="Bruce D."/>
            <person name="Goodwin L."/>
            <person name="Pitluck S."/>
            <person name="Kyrpides N."/>
            <person name="Mavromatis K."/>
            <person name="Ivanova N."/>
            <person name="Mikhailova N."/>
            <person name="LaButti K.M."/>
            <person name="Clum A."/>
            <person name="Sun H.I."/>
            <person name="Brettin T."/>
            <person name="Detter J.C."/>
            <person name="Han C."/>
            <person name="Larimer F."/>
            <person name="Land M."/>
            <person name="Hauser L."/>
            <person name="Markowitz V."/>
            <person name="Cheng J.F."/>
            <person name="Hugenholtz P."/>
            <person name="Woyke T."/>
            <person name="Wu D."/>
            <person name="Steenblock K."/>
            <person name="Schneider S."/>
            <person name="Pukall R."/>
            <person name="Goeker M."/>
            <person name="Klenk H.P."/>
            <person name="Eisen J.A."/>
        </authorList>
    </citation>
    <scope>NUCLEOTIDE SEQUENCE [LARGE SCALE GENOMIC DNA]</scope>
    <source>
        <strain evidence="3">ATCC 49802 / DSM 20745 / S 6022</strain>
    </source>
</reference>
<gene>
    <name evidence="2" type="ordered locus">Sthe_1070</name>
</gene>
<dbReference type="Proteomes" id="UP000002027">
    <property type="component" value="Chromosome 1"/>
</dbReference>
<dbReference type="eggNOG" id="COG3191">
    <property type="taxonomic scope" value="Bacteria"/>
</dbReference>
<dbReference type="KEGG" id="sti:Sthe_1070"/>
<proteinExistence type="inferred from homology"/>
<dbReference type="InParanoid" id="D1C2N9"/>
<reference evidence="2 3" key="2">
    <citation type="journal article" date="2010" name="Stand. Genomic Sci.">
        <title>Complete genome sequence of Desulfohalobium retbaense type strain (HR(100)).</title>
        <authorList>
            <person name="Spring S."/>
            <person name="Nolan M."/>
            <person name="Lapidus A."/>
            <person name="Glavina Del Rio T."/>
            <person name="Copeland A."/>
            <person name="Tice H."/>
            <person name="Cheng J.F."/>
            <person name="Lucas S."/>
            <person name="Land M."/>
            <person name="Chen F."/>
            <person name="Bruce D."/>
            <person name="Goodwin L."/>
            <person name="Pitluck S."/>
            <person name="Ivanova N."/>
            <person name="Mavromatis K."/>
            <person name="Mikhailova N."/>
            <person name="Pati A."/>
            <person name="Chen A."/>
            <person name="Palaniappan K."/>
            <person name="Hauser L."/>
            <person name="Chang Y.J."/>
            <person name="Jeffries C.D."/>
            <person name="Munk C."/>
            <person name="Kiss H."/>
            <person name="Chain P."/>
            <person name="Han C."/>
            <person name="Brettin T."/>
            <person name="Detter J.C."/>
            <person name="Schuler E."/>
            <person name="Goker M."/>
            <person name="Rohde M."/>
            <person name="Bristow J."/>
            <person name="Eisen J.A."/>
            <person name="Markowitz V."/>
            <person name="Hugenholtz P."/>
            <person name="Kyrpides N.C."/>
            <person name="Klenk H.P."/>
        </authorList>
    </citation>
    <scope>NUCLEOTIDE SEQUENCE [LARGE SCALE GENOMIC DNA]</scope>
    <source>
        <strain evidence="3">ATCC 49802 / DSM 20745 / S 6022</strain>
    </source>
</reference>
<organism evidence="2 3">
    <name type="scientific">Sphaerobacter thermophilus (strain ATCC 49802 / DSM 20745 / KCCM 41009 / NCIMB 13125 / S 6022)</name>
    <dbReference type="NCBI Taxonomy" id="479434"/>
    <lineage>
        <taxon>Bacteria</taxon>
        <taxon>Pseudomonadati</taxon>
        <taxon>Thermomicrobiota</taxon>
        <taxon>Thermomicrobia</taxon>
        <taxon>Sphaerobacterales</taxon>
        <taxon>Sphaerobacterineae</taxon>
        <taxon>Sphaerobacteraceae</taxon>
        <taxon>Sphaerobacter</taxon>
    </lineage>
</organism>
<accession>D1C2N9</accession>
<dbReference type="PANTHER" id="PTHR36512:SF3">
    <property type="entry name" value="BLR5678 PROTEIN"/>
    <property type="match status" value="1"/>
</dbReference>
<dbReference type="EMBL" id="CP001823">
    <property type="protein sequence ID" value="ACZ38506.1"/>
    <property type="molecule type" value="Genomic_DNA"/>
</dbReference>
<dbReference type="CDD" id="cd02252">
    <property type="entry name" value="nylC_like"/>
    <property type="match status" value="1"/>
</dbReference>
<comment type="similarity">
    <text evidence="1">Belongs to the peptidase S58 family.</text>
</comment>
<dbReference type="Gene3D" id="3.60.70.12">
    <property type="entry name" value="L-amino peptidase D-ALA esterase/amidase"/>
    <property type="match status" value="1"/>
</dbReference>
<dbReference type="InterPro" id="IPR016117">
    <property type="entry name" value="ArgJ-like_dom_sf"/>
</dbReference>
<dbReference type="SUPFAM" id="SSF56266">
    <property type="entry name" value="DmpA/ArgJ-like"/>
    <property type="match status" value="1"/>
</dbReference>
<dbReference type="PANTHER" id="PTHR36512">
    <property type="entry name" value="D-AMINOPEPTIDASE"/>
    <property type="match status" value="1"/>
</dbReference>
<dbReference type="HOGENOM" id="CLU_044458_1_0_0"/>
<name>D1C2N9_SPHTD</name>
<dbReference type="AlphaFoldDB" id="D1C2N9"/>
<evidence type="ECO:0000313" key="3">
    <source>
        <dbReference type="Proteomes" id="UP000002027"/>
    </source>
</evidence>
<evidence type="ECO:0000256" key="1">
    <source>
        <dbReference type="ARBA" id="ARBA00007068"/>
    </source>
</evidence>
<keyword evidence="3" id="KW-1185">Reference proteome</keyword>
<dbReference type="GO" id="GO:0004177">
    <property type="term" value="F:aminopeptidase activity"/>
    <property type="evidence" value="ECO:0007669"/>
    <property type="project" value="TreeGrafter"/>
</dbReference>
<dbReference type="RefSeq" id="WP_012871553.1">
    <property type="nucleotide sequence ID" value="NC_013523.1"/>
</dbReference>
<dbReference type="InterPro" id="IPR005321">
    <property type="entry name" value="Peptidase_S58_DmpA"/>
</dbReference>